<dbReference type="GeneID" id="41989913"/>
<keyword evidence="3" id="KW-1185">Reference proteome</keyword>
<dbReference type="AlphaFoldDB" id="A0A366SBH2"/>
<dbReference type="RefSeq" id="XP_031021274.1">
    <property type="nucleotide sequence ID" value="XM_031154617.1"/>
</dbReference>
<dbReference type="EMBL" id="QKXC01000011">
    <property type="protein sequence ID" value="RBR26683.1"/>
    <property type="molecule type" value="Genomic_DNA"/>
</dbReference>
<name>A0A366SBH2_9HYPO</name>
<sequence>MCERKTRKFVCNRCSNYIFVEDPQETTCKQKEDDKPCGHLDQLDIVKCEPTLCTRCSSFPSDSPVPFIGPPDLAPMDGCDPQFRCGELFLIPTITQRQSREAVMKPTGVRQPSGSKVCAPDEVKIAKIDELVSRLKKELAKREAAEAESKATAEESCMGTE</sequence>
<evidence type="ECO:0000313" key="2">
    <source>
        <dbReference type="EMBL" id="RBR26683.1"/>
    </source>
</evidence>
<dbReference type="Proteomes" id="UP000253153">
    <property type="component" value="Unassembled WGS sequence"/>
</dbReference>
<feature type="coiled-coil region" evidence="1">
    <location>
        <begin position="125"/>
        <end position="155"/>
    </location>
</feature>
<comment type="caution">
    <text evidence="2">The sequence shown here is derived from an EMBL/GenBank/DDBJ whole genome shotgun (WGS) entry which is preliminary data.</text>
</comment>
<accession>A0A366SBH2</accession>
<dbReference type="OrthoDB" id="5091461at2759"/>
<evidence type="ECO:0000313" key="3">
    <source>
        <dbReference type="Proteomes" id="UP000253153"/>
    </source>
</evidence>
<reference evidence="2 3" key="1">
    <citation type="submission" date="2018-06" db="EMBL/GenBank/DDBJ databases">
        <title>Fusarium incarnatum-equiseti species complex species 28.</title>
        <authorList>
            <person name="Gardiner D.M."/>
        </authorList>
    </citation>
    <scope>NUCLEOTIDE SEQUENCE [LARGE SCALE GENOMIC DNA]</scope>
    <source>
        <strain evidence="2 3">FIESC_28</strain>
    </source>
</reference>
<evidence type="ECO:0000256" key="1">
    <source>
        <dbReference type="SAM" id="Coils"/>
    </source>
</evidence>
<gene>
    <name evidence="2" type="ORF">FIESC28_00466</name>
</gene>
<proteinExistence type="predicted"/>
<organism evidence="2 3">
    <name type="scientific">Fusarium coffeatum</name>
    <dbReference type="NCBI Taxonomy" id="231269"/>
    <lineage>
        <taxon>Eukaryota</taxon>
        <taxon>Fungi</taxon>
        <taxon>Dikarya</taxon>
        <taxon>Ascomycota</taxon>
        <taxon>Pezizomycotina</taxon>
        <taxon>Sordariomycetes</taxon>
        <taxon>Hypocreomycetidae</taxon>
        <taxon>Hypocreales</taxon>
        <taxon>Nectriaceae</taxon>
        <taxon>Fusarium</taxon>
        <taxon>Fusarium incarnatum-equiseti species complex</taxon>
    </lineage>
</organism>
<keyword evidence="1" id="KW-0175">Coiled coil</keyword>
<protein>
    <submittedName>
        <fullName evidence="2">Uncharacterized protein</fullName>
    </submittedName>
</protein>